<evidence type="ECO:0000313" key="8">
    <source>
        <dbReference type="Proteomes" id="UP000309676"/>
    </source>
</evidence>
<dbReference type="InterPro" id="IPR006139">
    <property type="entry name" value="D-isomer_2_OHA_DH_cat_dom"/>
</dbReference>
<reference evidence="7 8" key="1">
    <citation type="submission" date="2019-05" db="EMBL/GenBank/DDBJ databases">
        <authorList>
            <person name="Narsing Rao M.P."/>
            <person name="Li W.J."/>
        </authorList>
    </citation>
    <scope>NUCLEOTIDE SEQUENCE [LARGE SCALE GENOMIC DNA]</scope>
    <source>
        <strain evidence="7 8">SYSU_K30003</strain>
    </source>
</reference>
<dbReference type="Proteomes" id="UP000309676">
    <property type="component" value="Unassembled WGS sequence"/>
</dbReference>
<protein>
    <submittedName>
        <fullName evidence="7">Hydroxyacid dehydrogenase</fullName>
    </submittedName>
</protein>
<dbReference type="InterPro" id="IPR006140">
    <property type="entry name" value="D-isomer_DH_NAD-bd"/>
</dbReference>
<dbReference type="Pfam" id="PF00389">
    <property type="entry name" value="2-Hacid_dh"/>
    <property type="match status" value="1"/>
</dbReference>
<dbReference type="PROSITE" id="PS00671">
    <property type="entry name" value="D_2_HYDROXYACID_DH_3"/>
    <property type="match status" value="1"/>
</dbReference>
<evidence type="ECO:0000259" key="5">
    <source>
        <dbReference type="Pfam" id="PF00389"/>
    </source>
</evidence>
<feature type="domain" description="D-isomer specific 2-hydroxyacid dehydrogenase catalytic" evidence="5">
    <location>
        <begin position="34"/>
        <end position="332"/>
    </location>
</feature>
<organism evidence="7 8">
    <name type="scientific">Paenibacillus antri</name>
    <dbReference type="NCBI Taxonomy" id="2582848"/>
    <lineage>
        <taxon>Bacteria</taxon>
        <taxon>Bacillati</taxon>
        <taxon>Bacillota</taxon>
        <taxon>Bacilli</taxon>
        <taxon>Bacillales</taxon>
        <taxon>Paenibacillaceae</taxon>
        <taxon>Paenibacillus</taxon>
    </lineage>
</organism>
<dbReference type="PROSITE" id="PS00670">
    <property type="entry name" value="D_2_HYDROXYACID_DH_2"/>
    <property type="match status" value="1"/>
</dbReference>
<comment type="caution">
    <text evidence="7">The sequence shown here is derived from an EMBL/GenBank/DDBJ whole genome shotgun (WGS) entry which is preliminary data.</text>
</comment>
<dbReference type="InterPro" id="IPR036291">
    <property type="entry name" value="NAD(P)-bd_dom_sf"/>
</dbReference>
<evidence type="ECO:0000313" key="7">
    <source>
        <dbReference type="EMBL" id="TLS53314.1"/>
    </source>
</evidence>
<gene>
    <name evidence="7" type="ORF">FE782_03300</name>
</gene>
<dbReference type="GO" id="GO:0047545">
    <property type="term" value="F:(S)-2-hydroxyglutarate dehydrogenase activity"/>
    <property type="evidence" value="ECO:0007669"/>
    <property type="project" value="UniProtKB-ARBA"/>
</dbReference>
<dbReference type="GO" id="GO:0004617">
    <property type="term" value="F:phosphoglycerate dehydrogenase activity"/>
    <property type="evidence" value="ECO:0007669"/>
    <property type="project" value="UniProtKB-ARBA"/>
</dbReference>
<dbReference type="Pfam" id="PF02826">
    <property type="entry name" value="2-Hacid_dh_C"/>
    <property type="match status" value="1"/>
</dbReference>
<evidence type="ECO:0000256" key="1">
    <source>
        <dbReference type="ARBA" id="ARBA00005854"/>
    </source>
</evidence>
<dbReference type="AlphaFoldDB" id="A0A5R9GIP3"/>
<dbReference type="GO" id="GO:0006564">
    <property type="term" value="P:L-serine biosynthetic process"/>
    <property type="evidence" value="ECO:0007669"/>
    <property type="project" value="UniProtKB-ARBA"/>
</dbReference>
<dbReference type="PANTHER" id="PTHR42789:SF1">
    <property type="entry name" value="D-ISOMER SPECIFIC 2-HYDROXYACID DEHYDROGENASE FAMILY PROTEIN (AFU_ORTHOLOGUE AFUA_6G10090)"/>
    <property type="match status" value="1"/>
</dbReference>
<keyword evidence="8" id="KW-1185">Reference proteome</keyword>
<evidence type="ECO:0000259" key="6">
    <source>
        <dbReference type="Pfam" id="PF02826"/>
    </source>
</evidence>
<keyword evidence="2 4" id="KW-0560">Oxidoreductase</keyword>
<dbReference type="SUPFAM" id="SSF51735">
    <property type="entry name" value="NAD(P)-binding Rossmann-fold domains"/>
    <property type="match status" value="1"/>
</dbReference>
<dbReference type="SUPFAM" id="SSF52283">
    <property type="entry name" value="Formate/glycerate dehydrogenase catalytic domain-like"/>
    <property type="match status" value="1"/>
</dbReference>
<comment type="similarity">
    <text evidence="1 4">Belongs to the D-isomer specific 2-hydroxyacid dehydrogenase family.</text>
</comment>
<dbReference type="GO" id="GO:0051287">
    <property type="term" value="F:NAD binding"/>
    <property type="evidence" value="ECO:0007669"/>
    <property type="project" value="InterPro"/>
</dbReference>
<dbReference type="CDD" id="cd12167">
    <property type="entry name" value="2-Hacid_dh_8"/>
    <property type="match status" value="1"/>
</dbReference>
<evidence type="ECO:0000256" key="4">
    <source>
        <dbReference type="RuleBase" id="RU003719"/>
    </source>
</evidence>
<dbReference type="EMBL" id="VCIW01000002">
    <property type="protein sequence ID" value="TLS53314.1"/>
    <property type="molecule type" value="Genomic_DNA"/>
</dbReference>
<sequence length="341" mass="37223">MRSIPLHFRGEISVKIAVLQRKDVREKVFGAHHLALLREWGEVALNEGSANPTEEEARSLIAGADVAITSWGCGPLTERVLDAAPNLKLVLHAAGTVKPIVTDAMWSRGVRVSNATEALGKGVAETALGFTIVSLKDMWRLSRDTREGGWDPGPRVREVYGLTIGVVGAGRAGSHYIKLMRNFDVRIVLYDPFVSPERARDMGAEKVELETLLRESDVVSIHLPSLPETHHMFDAARLATMKDDCVLINTARGSVIDEDALVAELSKGRLYACLDVTEPEPPAEDHPFRRLPNVTLTPHIAGAVNNGMGRIAQAVVDDLKAYTEGRPLSGEVRAEQMHLLA</sequence>
<feature type="domain" description="D-isomer specific 2-hydroxyacid dehydrogenase NAD-binding" evidence="6">
    <location>
        <begin position="132"/>
        <end position="301"/>
    </location>
</feature>
<keyword evidence="3" id="KW-0520">NAD</keyword>
<dbReference type="FunFam" id="3.40.50.720:FF:000041">
    <property type="entry name" value="D-3-phosphoglycerate dehydrogenase"/>
    <property type="match status" value="1"/>
</dbReference>
<proteinExistence type="inferred from homology"/>
<evidence type="ECO:0000256" key="2">
    <source>
        <dbReference type="ARBA" id="ARBA00023002"/>
    </source>
</evidence>
<evidence type="ECO:0000256" key="3">
    <source>
        <dbReference type="ARBA" id="ARBA00023027"/>
    </source>
</evidence>
<name>A0A5R9GIP3_9BACL</name>
<dbReference type="InterPro" id="IPR029753">
    <property type="entry name" value="D-isomer_DH_CS"/>
</dbReference>
<dbReference type="Gene3D" id="3.40.50.720">
    <property type="entry name" value="NAD(P)-binding Rossmann-like Domain"/>
    <property type="match status" value="2"/>
</dbReference>
<dbReference type="PANTHER" id="PTHR42789">
    <property type="entry name" value="D-ISOMER SPECIFIC 2-HYDROXYACID DEHYDROGENASE FAMILY PROTEIN (AFU_ORTHOLOGUE AFUA_6G10090)"/>
    <property type="match status" value="1"/>
</dbReference>
<dbReference type="InterPro" id="IPR050857">
    <property type="entry name" value="D-2-hydroxyacid_DH"/>
</dbReference>
<accession>A0A5R9GIP3</accession>